<organism evidence="1 2">
    <name type="scientific">Gonium pectorale</name>
    <name type="common">Green alga</name>
    <dbReference type="NCBI Taxonomy" id="33097"/>
    <lineage>
        <taxon>Eukaryota</taxon>
        <taxon>Viridiplantae</taxon>
        <taxon>Chlorophyta</taxon>
        <taxon>core chlorophytes</taxon>
        <taxon>Chlorophyceae</taxon>
        <taxon>CS clade</taxon>
        <taxon>Chlamydomonadales</taxon>
        <taxon>Volvocaceae</taxon>
        <taxon>Gonium</taxon>
    </lineage>
</organism>
<dbReference type="PANTHER" id="PTHR19862">
    <property type="entry name" value="WD REPEAT-CONTAINING PROTEIN 48"/>
    <property type="match status" value="1"/>
</dbReference>
<accession>A0A150GFU5</accession>
<proteinExistence type="predicted"/>
<evidence type="ECO:0000313" key="1">
    <source>
        <dbReference type="EMBL" id="KXZ48465.1"/>
    </source>
</evidence>
<keyword evidence="2" id="KW-1185">Reference proteome</keyword>
<dbReference type="Proteomes" id="UP000075714">
    <property type="component" value="Unassembled WGS sequence"/>
</dbReference>
<dbReference type="AlphaFoldDB" id="A0A150GFU5"/>
<evidence type="ECO:0008006" key="3">
    <source>
        <dbReference type="Google" id="ProtNLM"/>
    </source>
</evidence>
<gene>
    <name evidence="1" type="ORF">GPECTOR_27g635</name>
</gene>
<dbReference type="GO" id="GO:0043130">
    <property type="term" value="F:ubiquitin binding"/>
    <property type="evidence" value="ECO:0007669"/>
    <property type="project" value="TreeGrafter"/>
</dbReference>
<comment type="caution">
    <text evidence="1">The sequence shown here is derived from an EMBL/GenBank/DDBJ whole genome shotgun (WGS) entry which is preliminary data.</text>
</comment>
<reference evidence="2" key="1">
    <citation type="journal article" date="2016" name="Nat. Commun.">
        <title>The Gonium pectorale genome demonstrates co-option of cell cycle regulation during the evolution of multicellularity.</title>
        <authorList>
            <person name="Hanschen E.R."/>
            <person name="Marriage T.N."/>
            <person name="Ferris P.J."/>
            <person name="Hamaji T."/>
            <person name="Toyoda A."/>
            <person name="Fujiyama A."/>
            <person name="Neme R."/>
            <person name="Noguchi H."/>
            <person name="Minakuchi Y."/>
            <person name="Suzuki M."/>
            <person name="Kawai-Toyooka H."/>
            <person name="Smith D.R."/>
            <person name="Sparks H."/>
            <person name="Anderson J."/>
            <person name="Bakaric R."/>
            <person name="Luria V."/>
            <person name="Karger A."/>
            <person name="Kirschner M.W."/>
            <person name="Durand P.M."/>
            <person name="Michod R.E."/>
            <person name="Nozaki H."/>
            <person name="Olson B.J."/>
        </authorList>
    </citation>
    <scope>NUCLEOTIDE SEQUENCE [LARGE SCALE GENOMIC DNA]</scope>
    <source>
        <strain evidence="2">NIES-2863</strain>
    </source>
</reference>
<sequence>MAPDLDEIRVTGYSTMSYNENFMRVGNAGLRRFEVSNHSHFDGNTNAQGVVQYNRIDWIEVSGNSSVLGNVPGNVLPAAAVFSTSSIGTFMVSSGGRIADNISPSWLTAGVLLASEVQSLIVTGQGSVIERNGAPGGEAGFGSVLSLQLLEVSDGARVAHNSAPSGNGGFLSVGNSLQTLNITTGGSILDNSAGGSSAAGAIYIGGDLVKFASISDGAVVERNRGSTGGFLYVGKMLRGEFKLANSSRISACSAKGSGGAIYVGDSMIGGLHISGGSSLDNNTAEGGDGGAVYAGLSVYNVTVDSGSSMSGNRAGGSGGGINVKQLLMSFVAKSGASVSGNRAQGNGR</sequence>
<protein>
    <recommendedName>
        <fullName evidence="3">Right handed beta helix domain-containing protein</fullName>
    </recommendedName>
</protein>
<dbReference type="GO" id="GO:0000724">
    <property type="term" value="P:double-strand break repair via homologous recombination"/>
    <property type="evidence" value="ECO:0007669"/>
    <property type="project" value="TreeGrafter"/>
</dbReference>
<dbReference type="PANTHER" id="PTHR19862:SF14">
    <property type="entry name" value="WD REPEAT-CONTAINING PROTEIN 48"/>
    <property type="match status" value="1"/>
</dbReference>
<evidence type="ECO:0000313" key="2">
    <source>
        <dbReference type="Proteomes" id="UP000075714"/>
    </source>
</evidence>
<name>A0A150GFU5_GONPE</name>
<dbReference type="InterPro" id="IPR051246">
    <property type="entry name" value="WDR48"/>
</dbReference>
<dbReference type="EMBL" id="LSYV01000028">
    <property type="protein sequence ID" value="KXZ48465.1"/>
    <property type="molecule type" value="Genomic_DNA"/>
</dbReference>